<evidence type="ECO:0000313" key="5">
    <source>
        <dbReference type="Proteomes" id="UP001595891"/>
    </source>
</evidence>
<keyword evidence="1" id="KW-0723">Serine/threonine-protein kinase</keyword>
<feature type="region of interest" description="Disordered" evidence="2">
    <location>
        <begin position="1"/>
        <end position="44"/>
    </location>
</feature>
<dbReference type="Pfam" id="PF13581">
    <property type="entry name" value="HATPase_c_2"/>
    <property type="match status" value="1"/>
</dbReference>
<proteinExistence type="predicted"/>
<organism evidence="4 5">
    <name type="scientific">Sphaerisporangium corydalis</name>
    <dbReference type="NCBI Taxonomy" id="1441875"/>
    <lineage>
        <taxon>Bacteria</taxon>
        <taxon>Bacillati</taxon>
        <taxon>Actinomycetota</taxon>
        <taxon>Actinomycetes</taxon>
        <taxon>Streptosporangiales</taxon>
        <taxon>Streptosporangiaceae</taxon>
        <taxon>Sphaerisporangium</taxon>
    </lineage>
</organism>
<dbReference type="PANTHER" id="PTHR35526">
    <property type="entry name" value="ANTI-SIGMA-F FACTOR RSBW-RELATED"/>
    <property type="match status" value="1"/>
</dbReference>
<feature type="compositionally biased region" description="Basic and acidic residues" evidence="2">
    <location>
        <begin position="24"/>
        <end position="44"/>
    </location>
</feature>
<keyword evidence="1" id="KW-0808">Transferase</keyword>
<dbReference type="PANTHER" id="PTHR35526:SF3">
    <property type="entry name" value="ANTI-SIGMA-F FACTOR RSBW"/>
    <property type="match status" value="1"/>
</dbReference>
<keyword evidence="4" id="KW-0067">ATP-binding</keyword>
<dbReference type="Proteomes" id="UP001595891">
    <property type="component" value="Unassembled WGS sequence"/>
</dbReference>
<evidence type="ECO:0000256" key="1">
    <source>
        <dbReference type="ARBA" id="ARBA00022527"/>
    </source>
</evidence>
<evidence type="ECO:0000313" key="4">
    <source>
        <dbReference type="EMBL" id="MFC4585643.1"/>
    </source>
</evidence>
<evidence type="ECO:0000256" key="2">
    <source>
        <dbReference type="SAM" id="MobiDB-lite"/>
    </source>
</evidence>
<dbReference type="SUPFAM" id="SSF55874">
    <property type="entry name" value="ATPase domain of HSP90 chaperone/DNA topoisomerase II/histidine kinase"/>
    <property type="match status" value="1"/>
</dbReference>
<dbReference type="Gene3D" id="3.30.565.10">
    <property type="entry name" value="Histidine kinase-like ATPase, C-terminal domain"/>
    <property type="match status" value="1"/>
</dbReference>
<accession>A0ABV9EA01</accession>
<dbReference type="GO" id="GO:0005524">
    <property type="term" value="F:ATP binding"/>
    <property type="evidence" value="ECO:0007669"/>
    <property type="project" value="UniProtKB-KW"/>
</dbReference>
<dbReference type="InterPro" id="IPR036890">
    <property type="entry name" value="HATPase_C_sf"/>
</dbReference>
<keyword evidence="5" id="KW-1185">Reference proteome</keyword>
<keyword evidence="4" id="KW-0547">Nucleotide-binding</keyword>
<gene>
    <name evidence="4" type="ORF">ACFO8L_06155</name>
</gene>
<keyword evidence="1" id="KW-0418">Kinase</keyword>
<dbReference type="InterPro" id="IPR050267">
    <property type="entry name" value="Anti-sigma-factor_SerPK"/>
</dbReference>
<evidence type="ECO:0000259" key="3">
    <source>
        <dbReference type="Pfam" id="PF13581"/>
    </source>
</evidence>
<sequence>MPGGGPSYPESLRRAVVSGGGQTRSDEHAPRHGEPPSGEWRRRFPGEAASVPAARAWVRELLAGHVAGAALDDVQLLLCEVVTNAVAHSTSGRAAGGQVTIWVACASRAVHVEVADAGSATSAPVAGIAAADSDGGRGLWLVDMIATAWGSRHDGEMGRTVWFQVTA</sequence>
<name>A0ABV9EA01_9ACTN</name>
<reference evidence="5" key="1">
    <citation type="journal article" date="2019" name="Int. J. Syst. Evol. Microbiol.">
        <title>The Global Catalogue of Microorganisms (GCM) 10K type strain sequencing project: providing services to taxonomists for standard genome sequencing and annotation.</title>
        <authorList>
            <consortium name="The Broad Institute Genomics Platform"/>
            <consortium name="The Broad Institute Genome Sequencing Center for Infectious Disease"/>
            <person name="Wu L."/>
            <person name="Ma J."/>
        </authorList>
    </citation>
    <scope>NUCLEOTIDE SEQUENCE [LARGE SCALE GENOMIC DNA]</scope>
    <source>
        <strain evidence="5">CCUG 49560</strain>
    </source>
</reference>
<dbReference type="InterPro" id="IPR003594">
    <property type="entry name" value="HATPase_dom"/>
</dbReference>
<comment type="caution">
    <text evidence="4">The sequence shown here is derived from an EMBL/GenBank/DDBJ whole genome shotgun (WGS) entry which is preliminary data.</text>
</comment>
<dbReference type="EMBL" id="JBHSFN010000003">
    <property type="protein sequence ID" value="MFC4585643.1"/>
    <property type="molecule type" value="Genomic_DNA"/>
</dbReference>
<dbReference type="CDD" id="cd16936">
    <property type="entry name" value="HATPase_RsbW-like"/>
    <property type="match status" value="1"/>
</dbReference>
<protein>
    <submittedName>
        <fullName evidence="4">ATP-binding protein</fullName>
    </submittedName>
</protein>
<feature type="domain" description="Histidine kinase/HSP90-like ATPase" evidence="3">
    <location>
        <begin position="44"/>
        <end position="164"/>
    </location>
</feature>